<name>A0A1L4DGG7_BORAF</name>
<dbReference type="Pfam" id="PF23982">
    <property type="entry name" value="XM1_gp53_minor_capsid"/>
    <property type="match status" value="1"/>
</dbReference>
<accession>A0A1L4DGG7</accession>
<evidence type="ECO:0000313" key="1">
    <source>
        <dbReference type="EMBL" id="APJ09283.1"/>
    </source>
</evidence>
<proteinExistence type="predicted"/>
<reference evidence="1" key="1">
    <citation type="submission" date="2016-11" db="EMBL/GenBank/DDBJ databases">
        <title>Borrelia afzelii Genome sequencing and assembly.</title>
        <authorList>
            <person name="Bontemps-Gallo S."/>
        </authorList>
    </citation>
    <scope>NUCLEOTIDE SEQUENCE</scope>
    <source>
        <strain evidence="1">BO23</strain>
        <plasmid evidence="1">unnamed</plasmid>
    </source>
</reference>
<gene>
    <name evidence="1" type="ORF">BLA32_05245</name>
</gene>
<protein>
    <submittedName>
        <fullName evidence="1">Uncharacterized protein</fullName>
    </submittedName>
</protein>
<organism evidence="1">
    <name type="scientific">Borreliella afzelii</name>
    <name type="common">Borrelia afzelii</name>
    <dbReference type="NCBI Taxonomy" id="29518"/>
    <lineage>
        <taxon>Bacteria</taxon>
        <taxon>Pseudomonadati</taxon>
        <taxon>Spirochaetota</taxon>
        <taxon>Spirochaetia</taxon>
        <taxon>Spirochaetales</taxon>
        <taxon>Borreliaceae</taxon>
        <taxon>Borreliella</taxon>
    </lineage>
</organism>
<dbReference type="EMBL" id="CP018267">
    <property type="protein sequence ID" value="APJ09283.1"/>
    <property type="molecule type" value="Genomic_DNA"/>
</dbReference>
<dbReference type="AlphaFoldDB" id="A0A1L4DGG7"/>
<sequence length="170" mass="18332">MHSFDFTKICKNFVLGVEHKACVHQTETAIVDVGSDPIGPGDLVIATKSSEMGEVIVKKAPTSGANTGSIRGFALRKTNISLMEDENYRPGELIPVRRAGEITVSLDSTFATPKIGDFVFYKQGKLVKDGKGGTQVGRIKDVGLDTNSKVVLLDVNIGHEYESSGSRKFT</sequence>
<dbReference type="InterPro" id="IPR056914">
    <property type="entry name" value="Gp53-like"/>
</dbReference>
<geneLocation type="plasmid" evidence="1">
    <name>unnamed</name>
</geneLocation>
<dbReference type="RefSeq" id="WP_073999365.1">
    <property type="nucleotide sequence ID" value="NZ_CP018267.1"/>
</dbReference>
<keyword evidence="1" id="KW-0614">Plasmid</keyword>